<dbReference type="STRING" id="1408254.T458_11275"/>
<dbReference type="AlphaFoldDB" id="V6M9C5"/>
<name>V6M9C5_9BACL</name>
<evidence type="ECO:0000256" key="1">
    <source>
        <dbReference type="SAM" id="Phobius"/>
    </source>
</evidence>
<dbReference type="HOGENOM" id="CLU_3388417_0_0_9"/>
<dbReference type="Proteomes" id="UP000017973">
    <property type="component" value="Unassembled WGS sequence"/>
</dbReference>
<sequence>MKTKSNSSQVWTIVGLVAFSVLAMIGLVYMFF</sequence>
<dbReference type="EMBL" id="AYJU01000015">
    <property type="protein sequence ID" value="EST55119.1"/>
    <property type="molecule type" value="Genomic_DNA"/>
</dbReference>
<proteinExistence type="predicted"/>
<keyword evidence="1" id="KW-0812">Transmembrane</keyword>
<organism evidence="2 3">
    <name type="scientific">Brevibacillus panacihumi W25</name>
    <dbReference type="NCBI Taxonomy" id="1408254"/>
    <lineage>
        <taxon>Bacteria</taxon>
        <taxon>Bacillati</taxon>
        <taxon>Bacillota</taxon>
        <taxon>Bacilli</taxon>
        <taxon>Bacillales</taxon>
        <taxon>Paenibacillaceae</taxon>
        <taxon>Brevibacillus</taxon>
    </lineage>
</organism>
<evidence type="ECO:0000313" key="3">
    <source>
        <dbReference type="Proteomes" id="UP000017973"/>
    </source>
</evidence>
<keyword evidence="1" id="KW-1133">Transmembrane helix</keyword>
<keyword evidence="1" id="KW-0472">Membrane</keyword>
<reference evidence="2 3" key="1">
    <citation type="journal article" date="2014" name="Genome Announc.">
        <title>Draft Genome Sequence of Brevibacillus panacihumi Strain W25, a Halotolerant Hydrocarbon-Degrading Bacterium.</title>
        <authorList>
            <person name="Wang X."/>
            <person name="Jin D."/>
            <person name="Zhou L."/>
            <person name="Wu L."/>
            <person name="An W."/>
            <person name="Chen Y."/>
            <person name="Zhao L."/>
        </authorList>
    </citation>
    <scope>NUCLEOTIDE SEQUENCE [LARGE SCALE GENOMIC DNA]</scope>
    <source>
        <strain evidence="2 3">W25</strain>
    </source>
</reference>
<protein>
    <submittedName>
        <fullName evidence="2">Uncharacterized protein</fullName>
    </submittedName>
</protein>
<accession>V6M9C5</accession>
<feature type="transmembrane region" description="Helical" evidence="1">
    <location>
        <begin position="12"/>
        <end position="31"/>
    </location>
</feature>
<comment type="caution">
    <text evidence="2">The sequence shown here is derived from an EMBL/GenBank/DDBJ whole genome shotgun (WGS) entry which is preliminary data.</text>
</comment>
<keyword evidence="3" id="KW-1185">Reference proteome</keyword>
<evidence type="ECO:0000313" key="2">
    <source>
        <dbReference type="EMBL" id="EST55119.1"/>
    </source>
</evidence>
<gene>
    <name evidence="2" type="ORF">T458_11275</name>
</gene>